<dbReference type="Proteomes" id="UP000813461">
    <property type="component" value="Unassembled WGS sequence"/>
</dbReference>
<evidence type="ECO:0000256" key="3">
    <source>
        <dbReference type="ARBA" id="ARBA00023015"/>
    </source>
</evidence>
<dbReference type="InterPro" id="IPR007219">
    <property type="entry name" value="XnlR_reg_dom"/>
</dbReference>
<keyword evidence="2" id="KW-0479">Metal-binding</keyword>
<dbReference type="Pfam" id="PF04082">
    <property type="entry name" value="Fungal_trans"/>
    <property type="match status" value="1"/>
</dbReference>
<evidence type="ECO:0000313" key="9">
    <source>
        <dbReference type="Proteomes" id="UP000813461"/>
    </source>
</evidence>
<feature type="region of interest" description="Disordered" evidence="6">
    <location>
        <begin position="1"/>
        <end position="36"/>
    </location>
</feature>
<accession>A0A8K0W296</accession>
<dbReference type="AlphaFoldDB" id="A0A8K0W296"/>
<dbReference type="GO" id="GO:0006351">
    <property type="term" value="P:DNA-templated transcription"/>
    <property type="evidence" value="ECO:0007669"/>
    <property type="project" value="InterPro"/>
</dbReference>
<feature type="domain" description="Zn(2)-C6 fungal-type" evidence="7">
    <location>
        <begin position="33"/>
        <end position="62"/>
    </location>
</feature>
<dbReference type="GO" id="GO:0008270">
    <property type="term" value="F:zinc ion binding"/>
    <property type="evidence" value="ECO:0007669"/>
    <property type="project" value="InterPro"/>
</dbReference>
<dbReference type="GO" id="GO:0005634">
    <property type="term" value="C:nucleus"/>
    <property type="evidence" value="ECO:0007669"/>
    <property type="project" value="UniProtKB-SubCell"/>
</dbReference>
<feature type="compositionally biased region" description="Basic and acidic residues" evidence="6">
    <location>
        <begin position="1"/>
        <end position="29"/>
    </location>
</feature>
<comment type="caution">
    <text evidence="8">The sequence shown here is derived from an EMBL/GenBank/DDBJ whole genome shotgun (WGS) entry which is preliminary data.</text>
</comment>
<evidence type="ECO:0000259" key="7">
    <source>
        <dbReference type="PROSITE" id="PS50048"/>
    </source>
</evidence>
<organism evidence="8 9">
    <name type="scientific">Paraphoma chrysanthemicola</name>
    <dbReference type="NCBI Taxonomy" id="798071"/>
    <lineage>
        <taxon>Eukaryota</taxon>
        <taxon>Fungi</taxon>
        <taxon>Dikarya</taxon>
        <taxon>Ascomycota</taxon>
        <taxon>Pezizomycotina</taxon>
        <taxon>Dothideomycetes</taxon>
        <taxon>Pleosporomycetidae</taxon>
        <taxon>Pleosporales</taxon>
        <taxon>Pleosporineae</taxon>
        <taxon>Phaeosphaeriaceae</taxon>
        <taxon>Paraphoma</taxon>
    </lineage>
</organism>
<sequence>MDDHGVLDFDGSDHDERDQAGNGAKRDEGAGPACQPCRKKKAKCSREVPCSQCIKNGLNCLYDKEKGKPGMKAGAIDRIHRRLDALENMFLGQGVLWQQLWNQVHATGNGTLPTMTGNLHDHTKQLKERLDTLGRKRCSDDDGALRSPNVSKRMRTSSDTVPPAQGEFLGQDFLPPDLIDTLVELYFDNIHPWIPVLHVRQFRRSLHVHSERHKISSILHAITSVCVRFSDDSRLGDTESRSKLAESCRQAVILRSMESFSVEGLQALIICAFDTIGSGRGPSAWSIVGSMARTVEQLQLSTEDEDSNNQRKGSHALVKRMAFLPPCRDWREAEDRRRVFWTVFLMDRFCSIATGWNVCLTSADVKRRLPCEGALWEEGKPLDTPTPFFGVSDPPGDAANMLPSARPETADQASLGGFAYCIEATESLSLVTSFFLQQEVDVAKSHDVQMWLMRFKQLDLRLIQWKIFLPERWREACALNADGNMDPNLTLAHITHNTAVVLLHQGIAYPSQDWQSLPIRLPSGSSAETCMAASVEVSIIAAEFLRNMQCLTNPQFAFCLFICGRMLLAHAFYYDISLPNEFESLIHSLQVMAGRWNGDHSTTKSNLASKFAARLNHARQAGLQTLDIRQAAYSDNPAGLADEATNAASNTAAGIHNGAGSIGQPLGTFGEILPVAADQGETPDSITLAFPPLPLAFQAQPSSRNHTAMPSPSLDRMNHAAFTASKYSNLNGNMALPPGMSVDGHVPLEDLTSFLDYSFLPDQRVSAFSHSMD</sequence>
<dbReference type="PANTHER" id="PTHR47338:SF23">
    <property type="entry name" value="ZN(II)2CYS6 TRANSCRIPTION FACTOR (EUROFUNG)"/>
    <property type="match status" value="1"/>
</dbReference>
<dbReference type="SMART" id="SM00906">
    <property type="entry name" value="Fungal_trans"/>
    <property type="match status" value="1"/>
</dbReference>
<dbReference type="SMART" id="SM00066">
    <property type="entry name" value="GAL4"/>
    <property type="match status" value="1"/>
</dbReference>
<dbReference type="InterPro" id="IPR001138">
    <property type="entry name" value="Zn2Cys6_DnaBD"/>
</dbReference>
<dbReference type="InterPro" id="IPR050815">
    <property type="entry name" value="TF_fung"/>
</dbReference>
<evidence type="ECO:0000313" key="8">
    <source>
        <dbReference type="EMBL" id="KAH7090825.1"/>
    </source>
</evidence>
<dbReference type="PROSITE" id="PS00463">
    <property type="entry name" value="ZN2_CY6_FUNGAL_1"/>
    <property type="match status" value="1"/>
</dbReference>
<keyword evidence="4" id="KW-0804">Transcription</keyword>
<dbReference type="SUPFAM" id="SSF57701">
    <property type="entry name" value="Zn2/Cys6 DNA-binding domain"/>
    <property type="match status" value="1"/>
</dbReference>
<dbReference type="InterPro" id="IPR036864">
    <property type="entry name" value="Zn2-C6_fun-type_DNA-bd_sf"/>
</dbReference>
<protein>
    <submittedName>
        <fullName evidence="8">Fungal-specific transcription factor domain-containing protein</fullName>
    </submittedName>
</protein>
<gene>
    <name evidence="8" type="ORF">FB567DRAFT_438084</name>
</gene>
<dbReference type="Gene3D" id="4.10.240.10">
    <property type="entry name" value="Zn(2)-C6 fungal-type DNA-binding domain"/>
    <property type="match status" value="1"/>
</dbReference>
<evidence type="ECO:0000256" key="4">
    <source>
        <dbReference type="ARBA" id="ARBA00023163"/>
    </source>
</evidence>
<proteinExistence type="predicted"/>
<dbReference type="GO" id="GO:0000981">
    <property type="term" value="F:DNA-binding transcription factor activity, RNA polymerase II-specific"/>
    <property type="evidence" value="ECO:0007669"/>
    <property type="project" value="InterPro"/>
</dbReference>
<evidence type="ECO:0000256" key="5">
    <source>
        <dbReference type="ARBA" id="ARBA00023242"/>
    </source>
</evidence>
<evidence type="ECO:0000256" key="2">
    <source>
        <dbReference type="ARBA" id="ARBA00022723"/>
    </source>
</evidence>
<evidence type="ECO:0000256" key="1">
    <source>
        <dbReference type="ARBA" id="ARBA00004123"/>
    </source>
</evidence>
<evidence type="ECO:0000256" key="6">
    <source>
        <dbReference type="SAM" id="MobiDB-lite"/>
    </source>
</evidence>
<dbReference type="EMBL" id="JAGMVJ010000005">
    <property type="protein sequence ID" value="KAH7090825.1"/>
    <property type="molecule type" value="Genomic_DNA"/>
</dbReference>
<dbReference type="CDD" id="cd00067">
    <property type="entry name" value="GAL4"/>
    <property type="match status" value="1"/>
</dbReference>
<keyword evidence="9" id="KW-1185">Reference proteome</keyword>
<name>A0A8K0W296_9PLEO</name>
<dbReference type="GO" id="GO:0003677">
    <property type="term" value="F:DNA binding"/>
    <property type="evidence" value="ECO:0007669"/>
    <property type="project" value="InterPro"/>
</dbReference>
<keyword evidence="5" id="KW-0539">Nucleus</keyword>
<reference evidence="8" key="1">
    <citation type="journal article" date="2021" name="Nat. Commun.">
        <title>Genetic determinants of endophytism in the Arabidopsis root mycobiome.</title>
        <authorList>
            <person name="Mesny F."/>
            <person name="Miyauchi S."/>
            <person name="Thiergart T."/>
            <person name="Pickel B."/>
            <person name="Atanasova L."/>
            <person name="Karlsson M."/>
            <person name="Huettel B."/>
            <person name="Barry K.W."/>
            <person name="Haridas S."/>
            <person name="Chen C."/>
            <person name="Bauer D."/>
            <person name="Andreopoulos W."/>
            <person name="Pangilinan J."/>
            <person name="LaButti K."/>
            <person name="Riley R."/>
            <person name="Lipzen A."/>
            <person name="Clum A."/>
            <person name="Drula E."/>
            <person name="Henrissat B."/>
            <person name="Kohler A."/>
            <person name="Grigoriev I.V."/>
            <person name="Martin F.M."/>
            <person name="Hacquard S."/>
        </authorList>
    </citation>
    <scope>NUCLEOTIDE SEQUENCE</scope>
    <source>
        <strain evidence="8">MPI-SDFR-AT-0120</strain>
    </source>
</reference>
<dbReference type="PROSITE" id="PS50048">
    <property type="entry name" value="ZN2_CY6_FUNGAL_2"/>
    <property type="match status" value="1"/>
</dbReference>
<comment type="subcellular location">
    <subcellularLocation>
        <location evidence="1">Nucleus</location>
    </subcellularLocation>
</comment>
<feature type="region of interest" description="Disordered" evidence="6">
    <location>
        <begin position="137"/>
        <end position="162"/>
    </location>
</feature>
<keyword evidence="3" id="KW-0805">Transcription regulation</keyword>
<dbReference type="CDD" id="cd12148">
    <property type="entry name" value="fungal_TF_MHR"/>
    <property type="match status" value="1"/>
</dbReference>
<dbReference type="Pfam" id="PF00172">
    <property type="entry name" value="Zn_clus"/>
    <property type="match status" value="1"/>
</dbReference>
<dbReference type="OrthoDB" id="4456959at2759"/>
<dbReference type="PANTHER" id="PTHR47338">
    <property type="entry name" value="ZN(II)2CYS6 TRANSCRIPTION FACTOR (EUROFUNG)-RELATED"/>
    <property type="match status" value="1"/>
</dbReference>